<evidence type="ECO:0000256" key="6">
    <source>
        <dbReference type="SAM" id="MobiDB-lite"/>
    </source>
</evidence>
<keyword evidence="5 7" id="KW-0472">Membrane</keyword>
<feature type="transmembrane region" description="Helical" evidence="7">
    <location>
        <begin position="134"/>
        <end position="154"/>
    </location>
</feature>
<name>A0A370U0Y3_9HELO</name>
<dbReference type="CDD" id="cd06179">
    <property type="entry name" value="MFS_TRI12_like"/>
    <property type="match status" value="1"/>
</dbReference>
<evidence type="ECO:0000256" key="7">
    <source>
        <dbReference type="SAM" id="Phobius"/>
    </source>
</evidence>
<dbReference type="OrthoDB" id="4139357at2759"/>
<feature type="transmembrane region" description="Helical" evidence="7">
    <location>
        <begin position="80"/>
        <end position="102"/>
    </location>
</feature>
<dbReference type="InterPro" id="IPR020846">
    <property type="entry name" value="MFS_dom"/>
</dbReference>
<dbReference type="AlphaFoldDB" id="A0A370U0Y3"/>
<feature type="transmembrane region" description="Helical" evidence="7">
    <location>
        <begin position="377"/>
        <end position="397"/>
    </location>
</feature>
<feature type="transmembrane region" description="Helical" evidence="7">
    <location>
        <begin position="241"/>
        <end position="262"/>
    </location>
</feature>
<feature type="transmembrane region" description="Helical" evidence="7">
    <location>
        <begin position="109"/>
        <end position="128"/>
    </location>
</feature>
<organism evidence="9 10">
    <name type="scientific">Venustampulla echinocandica</name>
    <dbReference type="NCBI Taxonomy" id="2656787"/>
    <lineage>
        <taxon>Eukaryota</taxon>
        <taxon>Fungi</taxon>
        <taxon>Dikarya</taxon>
        <taxon>Ascomycota</taxon>
        <taxon>Pezizomycotina</taxon>
        <taxon>Leotiomycetes</taxon>
        <taxon>Helotiales</taxon>
        <taxon>Pleuroascaceae</taxon>
        <taxon>Venustampulla</taxon>
    </lineage>
</organism>
<feature type="compositionally biased region" description="Polar residues" evidence="6">
    <location>
        <begin position="584"/>
        <end position="607"/>
    </location>
</feature>
<dbReference type="InterPro" id="IPR036259">
    <property type="entry name" value="MFS_trans_sf"/>
</dbReference>
<evidence type="ECO:0000259" key="8">
    <source>
        <dbReference type="PROSITE" id="PS50850"/>
    </source>
</evidence>
<dbReference type="GO" id="GO:0022857">
    <property type="term" value="F:transmembrane transporter activity"/>
    <property type="evidence" value="ECO:0007669"/>
    <property type="project" value="InterPro"/>
</dbReference>
<dbReference type="GeneID" id="43594262"/>
<sequence length="607" mass="64737">MSTKQEISHVEETDSFQLEDDPHRAALELNPEVAERPSLVTTLAVLSLAISFAAPVGIGFTLVAAVIVQIGVQLGDTSSITWFAGAWSIASSVSFSIAGSLSDIFGRRYLIIAGNVVSLVGAIVGGTAKSAGMIIAAQTLLGFGCGLVFVGYAGIPELLPNKWRGFGLGTTEFCIVIPWGGCAVIIANLLNSHASWRWIYYLAIIYSAIALVGTTAFYFPPRRPQRDFDKTRWQQVKELDYIGLSLYTGGLTAFLVGLTWAGTPAHPWSSASVIAPIVLGIAGLAACFAYDFTMAKMPFFPLRLFAEVRKFTVLLVLVFVSGMCFYSMSALLPQGALYMYTHDPIEIGIISLPGGLAQVLSGFILPSLSHRIKHIKTQIIVALIIQTVFIGLYSAVIPGNKPAWMAFQFFGQGCFPLVTLLCYLTAGLHVRQRDLGIASGLIGTFRSAGGSVGNAIFSTILNDAVSKQLPRRVSAAALAAGYPADDLAALIPAVMLNGAGTPGAFAAVPNATLEVQAATAEAFRQVYAYAYRRVFWATIPFGVCAIVAAFFILDSSRYLTNHVAVHLENETGPTEHLEDGEKVANSTNSDLGGKTSLTPQKQPSDTD</sequence>
<evidence type="ECO:0000256" key="3">
    <source>
        <dbReference type="ARBA" id="ARBA00022692"/>
    </source>
</evidence>
<keyword evidence="10" id="KW-1185">Reference proteome</keyword>
<feature type="transmembrane region" description="Helical" evidence="7">
    <location>
        <begin position="403"/>
        <end position="424"/>
    </location>
</feature>
<feature type="region of interest" description="Disordered" evidence="6">
    <location>
        <begin position="571"/>
        <end position="607"/>
    </location>
</feature>
<dbReference type="Pfam" id="PF06609">
    <property type="entry name" value="TRI12"/>
    <property type="match status" value="1"/>
</dbReference>
<evidence type="ECO:0000256" key="4">
    <source>
        <dbReference type="ARBA" id="ARBA00022989"/>
    </source>
</evidence>
<dbReference type="SUPFAM" id="SSF103473">
    <property type="entry name" value="MFS general substrate transporter"/>
    <property type="match status" value="1"/>
</dbReference>
<feature type="transmembrane region" description="Helical" evidence="7">
    <location>
        <begin position="43"/>
        <end position="68"/>
    </location>
</feature>
<dbReference type="InterPro" id="IPR053791">
    <property type="entry name" value="MFS_Tri12-like"/>
</dbReference>
<feature type="transmembrane region" description="Helical" evidence="7">
    <location>
        <begin position="344"/>
        <end position="365"/>
    </location>
</feature>
<comment type="subcellular location">
    <subcellularLocation>
        <location evidence="1">Membrane</location>
        <topology evidence="1">Multi-pass membrane protein</topology>
    </subcellularLocation>
</comment>
<keyword evidence="4 7" id="KW-1133">Transmembrane helix</keyword>
<protein>
    <recommendedName>
        <fullName evidence="8">Major facilitator superfamily (MFS) profile domain-containing protein</fullName>
    </recommendedName>
</protein>
<dbReference type="Gene3D" id="1.20.1250.20">
    <property type="entry name" value="MFS general substrate transporter like domains"/>
    <property type="match status" value="2"/>
</dbReference>
<dbReference type="GO" id="GO:0005886">
    <property type="term" value="C:plasma membrane"/>
    <property type="evidence" value="ECO:0007669"/>
    <property type="project" value="TreeGrafter"/>
</dbReference>
<evidence type="ECO:0000313" key="10">
    <source>
        <dbReference type="Proteomes" id="UP000254866"/>
    </source>
</evidence>
<feature type="transmembrane region" description="Helical" evidence="7">
    <location>
        <begin position="534"/>
        <end position="553"/>
    </location>
</feature>
<evidence type="ECO:0000256" key="2">
    <source>
        <dbReference type="ARBA" id="ARBA00022448"/>
    </source>
</evidence>
<feature type="transmembrane region" description="Helical" evidence="7">
    <location>
        <begin position="268"/>
        <end position="290"/>
    </location>
</feature>
<dbReference type="Proteomes" id="UP000254866">
    <property type="component" value="Unassembled WGS sequence"/>
</dbReference>
<feature type="transmembrane region" description="Helical" evidence="7">
    <location>
        <begin position="198"/>
        <end position="220"/>
    </location>
</feature>
<keyword evidence="2" id="KW-0813">Transport</keyword>
<comment type="caution">
    <text evidence="9">The sequence shown here is derived from an EMBL/GenBank/DDBJ whole genome shotgun (WGS) entry which is preliminary data.</text>
</comment>
<dbReference type="PROSITE" id="PS50850">
    <property type="entry name" value="MFS"/>
    <property type="match status" value="1"/>
</dbReference>
<gene>
    <name evidence="9" type="ORF">BP5553_01413</name>
</gene>
<evidence type="ECO:0000313" key="9">
    <source>
        <dbReference type="EMBL" id="RDL41434.1"/>
    </source>
</evidence>
<feature type="domain" description="Major facilitator superfamily (MFS) profile" evidence="8">
    <location>
        <begin position="45"/>
        <end position="557"/>
    </location>
</feature>
<feature type="transmembrane region" description="Helical" evidence="7">
    <location>
        <begin position="311"/>
        <end position="332"/>
    </location>
</feature>
<evidence type="ECO:0000256" key="5">
    <source>
        <dbReference type="ARBA" id="ARBA00023136"/>
    </source>
</evidence>
<reference evidence="9 10" key="1">
    <citation type="journal article" date="2018" name="IMA Fungus">
        <title>IMA Genome-F 9: Draft genome sequence of Annulohypoxylon stygium, Aspergillus mulundensis, Berkeleyomyces basicola (syn. Thielaviopsis basicola), Ceratocystis smalleyi, two Cercospora beticola strains, Coleophoma cylindrospora, Fusarium fracticaudum, Phialophora cf. hyalina, and Morchella septimelata.</title>
        <authorList>
            <person name="Wingfield B.D."/>
            <person name="Bills G.F."/>
            <person name="Dong Y."/>
            <person name="Huang W."/>
            <person name="Nel W.J."/>
            <person name="Swalarsk-Parry B.S."/>
            <person name="Vaghefi N."/>
            <person name="Wilken P.M."/>
            <person name="An Z."/>
            <person name="de Beer Z.W."/>
            <person name="De Vos L."/>
            <person name="Chen L."/>
            <person name="Duong T.A."/>
            <person name="Gao Y."/>
            <person name="Hammerbacher A."/>
            <person name="Kikkert J.R."/>
            <person name="Li Y."/>
            <person name="Li H."/>
            <person name="Li K."/>
            <person name="Li Q."/>
            <person name="Liu X."/>
            <person name="Ma X."/>
            <person name="Naidoo K."/>
            <person name="Pethybridge S.J."/>
            <person name="Sun J."/>
            <person name="Steenkamp E.T."/>
            <person name="van der Nest M.A."/>
            <person name="van Wyk S."/>
            <person name="Wingfield M.J."/>
            <person name="Xiong C."/>
            <person name="Yue Q."/>
            <person name="Zhang X."/>
        </authorList>
    </citation>
    <scope>NUCLEOTIDE SEQUENCE [LARGE SCALE GENOMIC DNA]</scope>
    <source>
        <strain evidence="9 10">BP 5553</strain>
    </source>
</reference>
<feature type="transmembrane region" description="Helical" evidence="7">
    <location>
        <begin position="166"/>
        <end position="186"/>
    </location>
</feature>
<dbReference type="PANTHER" id="PTHR23501">
    <property type="entry name" value="MAJOR FACILITATOR SUPERFAMILY"/>
    <property type="match status" value="1"/>
</dbReference>
<dbReference type="EMBL" id="NPIC01000001">
    <property type="protein sequence ID" value="RDL41434.1"/>
    <property type="molecule type" value="Genomic_DNA"/>
</dbReference>
<feature type="compositionally biased region" description="Basic and acidic residues" evidence="6">
    <location>
        <begin position="571"/>
        <end position="582"/>
    </location>
</feature>
<proteinExistence type="predicted"/>
<evidence type="ECO:0000256" key="1">
    <source>
        <dbReference type="ARBA" id="ARBA00004141"/>
    </source>
</evidence>
<dbReference type="RefSeq" id="XP_031874090.1">
    <property type="nucleotide sequence ID" value="XM_032010036.1"/>
</dbReference>
<dbReference type="InterPro" id="IPR010573">
    <property type="entry name" value="MFS_Str1/Tri12-like"/>
</dbReference>
<dbReference type="PANTHER" id="PTHR23501:SF109">
    <property type="entry name" value="MAJOR FACILITATOR SUPERFAMILY (MFS) PROFILE DOMAIN-CONTAINING PROTEIN-RELATED"/>
    <property type="match status" value="1"/>
</dbReference>
<accession>A0A370U0Y3</accession>
<keyword evidence="3 7" id="KW-0812">Transmembrane</keyword>